<sequence>MKSTLACFLLALCLASAQVQGSQHIKVYAYHLKPPFIVDLQQRQGLYFDFSDYLNSKGDAYRFETLYLPRNRIEHELDHGHLDGVVIGVNPLWFQDPAQEKFLWTPSLYQDQDEIVSLTGTGLNYRGPESLSGLHLAGVLGFSYHGIDDWVAAGKIERSDTPGEREVLLMLLKGRVDVGIVSRSTLDYLVEREGWQGLFHVSPTPHDRFARRLLLPPGQEALYRYLLPILEHLPHDPAWQAILERYAEPANAPGSNIGLPLTD</sequence>
<feature type="signal peptide" evidence="1">
    <location>
        <begin position="1"/>
        <end position="17"/>
    </location>
</feature>
<evidence type="ECO:0000313" key="2">
    <source>
        <dbReference type="EMBL" id="WPC05723.1"/>
    </source>
</evidence>
<dbReference type="Gene3D" id="3.40.190.10">
    <property type="entry name" value="Periplasmic binding protein-like II"/>
    <property type="match status" value="2"/>
</dbReference>
<gene>
    <name evidence="2" type="ORF">SBP02_02890</name>
</gene>
<dbReference type="SUPFAM" id="SSF53850">
    <property type="entry name" value="Periplasmic binding protein-like II"/>
    <property type="match status" value="1"/>
</dbReference>
<feature type="chain" id="PRO_5045308772" evidence="1">
    <location>
        <begin position="18"/>
        <end position="263"/>
    </location>
</feature>
<dbReference type="Proteomes" id="UP001305928">
    <property type="component" value="Chromosome"/>
</dbReference>
<accession>A0ABZ0PX43</accession>
<organism evidence="2 3">
    <name type="scientific">Pseudomonas benzenivorans</name>
    <dbReference type="NCBI Taxonomy" id="556533"/>
    <lineage>
        <taxon>Bacteria</taxon>
        <taxon>Pseudomonadati</taxon>
        <taxon>Pseudomonadota</taxon>
        <taxon>Gammaproteobacteria</taxon>
        <taxon>Pseudomonadales</taxon>
        <taxon>Pseudomonadaceae</taxon>
        <taxon>Pseudomonas</taxon>
    </lineage>
</organism>
<keyword evidence="3" id="KW-1185">Reference proteome</keyword>
<dbReference type="RefSeq" id="WP_318644914.1">
    <property type="nucleotide sequence ID" value="NZ_CP137892.1"/>
</dbReference>
<evidence type="ECO:0000313" key="3">
    <source>
        <dbReference type="Proteomes" id="UP001305928"/>
    </source>
</evidence>
<reference evidence="2 3" key="1">
    <citation type="submission" date="2023-11" db="EMBL/GenBank/DDBJ databases">
        <title>Complete genome of Pseudomonas benzenivorans BA3361.</title>
        <authorList>
            <person name="Shin S.Y."/>
            <person name="Song J."/>
            <person name="Kang H."/>
        </authorList>
    </citation>
    <scope>NUCLEOTIDE SEQUENCE [LARGE SCALE GENOMIC DNA]</scope>
    <source>
        <strain evidence="2 3">HNIBRBA3361</strain>
    </source>
</reference>
<keyword evidence="1" id="KW-0732">Signal</keyword>
<name>A0ABZ0PX43_9PSED</name>
<protein>
    <submittedName>
        <fullName evidence="2">Transporter substrate-binding domain-containing protein</fullName>
    </submittedName>
</protein>
<evidence type="ECO:0000256" key="1">
    <source>
        <dbReference type="SAM" id="SignalP"/>
    </source>
</evidence>
<dbReference type="EMBL" id="CP137892">
    <property type="protein sequence ID" value="WPC05723.1"/>
    <property type="molecule type" value="Genomic_DNA"/>
</dbReference>
<proteinExistence type="predicted"/>